<dbReference type="EMBL" id="GBRH01173259">
    <property type="protein sequence ID" value="JAE24637.1"/>
    <property type="molecule type" value="Transcribed_RNA"/>
</dbReference>
<feature type="transmembrane region" description="Helical" evidence="1">
    <location>
        <begin position="12"/>
        <end position="30"/>
    </location>
</feature>
<organism evidence="2">
    <name type="scientific">Arundo donax</name>
    <name type="common">Giant reed</name>
    <name type="synonym">Donax arundinaceus</name>
    <dbReference type="NCBI Taxonomy" id="35708"/>
    <lineage>
        <taxon>Eukaryota</taxon>
        <taxon>Viridiplantae</taxon>
        <taxon>Streptophyta</taxon>
        <taxon>Embryophyta</taxon>
        <taxon>Tracheophyta</taxon>
        <taxon>Spermatophyta</taxon>
        <taxon>Magnoliopsida</taxon>
        <taxon>Liliopsida</taxon>
        <taxon>Poales</taxon>
        <taxon>Poaceae</taxon>
        <taxon>PACMAD clade</taxon>
        <taxon>Arundinoideae</taxon>
        <taxon>Arundineae</taxon>
        <taxon>Arundo</taxon>
    </lineage>
</organism>
<keyword evidence="1" id="KW-1133">Transmembrane helix</keyword>
<dbReference type="AlphaFoldDB" id="A0A0A9GJK5"/>
<evidence type="ECO:0000313" key="2">
    <source>
        <dbReference type="EMBL" id="JAE24637.1"/>
    </source>
</evidence>
<keyword evidence="1" id="KW-0472">Membrane</keyword>
<reference evidence="2" key="1">
    <citation type="submission" date="2014-09" db="EMBL/GenBank/DDBJ databases">
        <authorList>
            <person name="Magalhaes I.L.F."/>
            <person name="Oliveira U."/>
            <person name="Santos F.R."/>
            <person name="Vidigal T.H.D.A."/>
            <person name="Brescovit A.D."/>
            <person name="Santos A.J."/>
        </authorList>
    </citation>
    <scope>NUCLEOTIDE SEQUENCE</scope>
    <source>
        <tissue evidence="2">Shoot tissue taken approximately 20 cm above the soil surface</tissue>
    </source>
</reference>
<sequence>MGNHFTSYQNIFKILHVICPFLACNLYSLVCSFL</sequence>
<name>A0A0A9GJK5_ARUDO</name>
<accession>A0A0A9GJK5</accession>
<keyword evidence="1" id="KW-0812">Transmembrane</keyword>
<evidence type="ECO:0000256" key="1">
    <source>
        <dbReference type="SAM" id="Phobius"/>
    </source>
</evidence>
<protein>
    <submittedName>
        <fullName evidence="2">Uncharacterized protein</fullName>
    </submittedName>
</protein>
<reference evidence="2" key="2">
    <citation type="journal article" date="2015" name="Data Brief">
        <title>Shoot transcriptome of the giant reed, Arundo donax.</title>
        <authorList>
            <person name="Barrero R.A."/>
            <person name="Guerrero F.D."/>
            <person name="Moolhuijzen P."/>
            <person name="Goolsby J.A."/>
            <person name="Tidwell J."/>
            <person name="Bellgard S.E."/>
            <person name="Bellgard M.I."/>
        </authorList>
    </citation>
    <scope>NUCLEOTIDE SEQUENCE</scope>
    <source>
        <tissue evidence="2">Shoot tissue taken approximately 20 cm above the soil surface</tissue>
    </source>
</reference>
<proteinExistence type="predicted"/>